<accession>A0A6A6PPG0</accession>
<proteinExistence type="predicted"/>
<dbReference type="InterPro" id="IPR001041">
    <property type="entry name" value="2Fe-2S_ferredoxin-type"/>
</dbReference>
<dbReference type="CDD" id="cd00207">
    <property type="entry name" value="fer2"/>
    <property type="match status" value="1"/>
</dbReference>
<dbReference type="RefSeq" id="XP_033588472.1">
    <property type="nucleotide sequence ID" value="XM_033737355.1"/>
</dbReference>
<evidence type="ECO:0000313" key="4">
    <source>
        <dbReference type="EMBL" id="KAF2481902.1"/>
    </source>
</evidence>
<evidence type="ECO:0000256" key="1">
    <source>
        <dbReference type="ARBA" id="ARBA00022714"/>
    </source>
</evidence>
<dbReference type="AlphaFoldDB" id="A0A6A6PPG0"/>
<keyword evidence="5" id="KW-1185">Reference proteome</keyword>
<name>A0A6A6PPG0_9PEZI</name>
<keyword evidence="2" id="KW-0411">Iron-sulfur</keyword>
<protein>
    <recommendedName>
        <fullName evidence="3">2Fe-2S ferredoxin-type domain-containing protein</fullName>
    </recommendedName>
</protein>
<dbReference type="Gene3D" id="3.10.20.30">
    <property type="match status" value="1"/>
</dbReference>
<dbReference type="SUPFAM" id="SSF54292">
    <property type="entry name" value="2Fe-2S ferredoxin-like"/>
    <property type="match status" value="1"/>
</dbReference>
<dbReference type="Pfam" id="PF00111">
    <property type="entry name" value="Fer2"/>
    <property type="match status" value="1"/>
</dbReference>
<keyword evidence="1" id="KW-0479">Metal-binding</keyword>
<dbReference type="GO" id="GO:0051537">
    <property type="term" value="F:2 iron, 2 sulfur cluster binding"/>
    <property type="evidence" value="ECO:0007669"/>
    <property type="project" value="UniProtKB-KW"/>
</dbReference>
<dbReference type="InterPro" id="IPR006058">
    <property type="entry name" value="2Fe2S_fd_BS"/>
</dbReference>
<sequence>MTVLASHDFPDIAASISGHSCYSHFILSRYLDPEHLPNMVDIEEANVHFTKSNITAKWTAKEDLSILQLAEKAGLKPLFGCRSAMCGTCEVKLLKGRVYGPEGDFPKGIFICHSYPATAEIEIEL</sequence>
<reference evidence="4" key="1">
    <citation type="journal article" date="2020" name="Stud. Mycol.">
        <title>101 Dothideomycetes genomes: a test case for predicting lifestyles and emergence of pathogens.</title>
        <authorList>
            <person name="Haridas S."/>
            <person name="Albert R."/>
            <person name="Binder M."/>
            <person name="Bloem J."/>
            <person name="Labutti K."/>
            <person name="Salamov A."/>
            <person name="Andreopoulos B."/>
            <person name="Baker S."/>
            <person name="Barry K."/>
            <person name="Bills G."/>
            <person name="Bluhm B."/>
            <person name="Cannon C."/>
            <person name="Castanera R."/>
            <person name="Culley D."/>
            <person name="Daum C."/>
            <person name="Ezra D."/>
            <person name="Gonzalez J."/>
            <person name="Henrissat B."/>
            <person name="Kuo A."/>
            <person name="Liang C."/>
            <person name="Lipzen A."/>
            <person name="Lutzoni F."/>
            <person name="Magnuson J."/>
            <person name="Mondo S."/>
            <person name="Nolan M."/>
            <person name="Ohm R."/>
            <person name="Pangilinan J."/>
            <person name="Park H.-J."/>
            <person name="Ramirez L."/>
            <person name="Alfaro M."/>
            <person name="Sun H."/>
            <person name="Tritt A."/>
            <person name="Yoshinaga Y."/>
            <person name="Zwiers L.-H."/>
            <person name="Turgeon B."/>
            <person name="Goodwin S."/>
            <person name="Spatafora J."/>
            <person name="Crous P."/>
            <person name="Grigoriev I."/>
        </authorList>
    </citation>
    <scope>NUCLEOTIDE SEQUENCE</scope>
    <source>
        <strain evidence="4">CBS 113389</strain>
    </source>
</reference>
<keyword evidence="1" id="KW-0408">Iron</keyword>
<dbReference type="EMBL" id="MU001637">
    <property type="protein sequence ID" value="KAF2481902.1"/>
    <property type="molecule type" value="Genomic_DNA"/>
</dbReference>
<organism evidence="4 5">
    <name type="scientific">Neohortaea acidophila</name>
    <dbReference type="NCBI Taxonomy" id="245834"/>
    <lineage>
        <taxon>Eukaryota</taxon>
        <taxon>Fungi</taxon>
        <taxon>Dikarya</taxon>
        <taxon>Ascomycota</taxon>
        <taxon>Pezizomycotina</taxon>
        <taxon>Dothideomycetes</taxon>
        <taxon>Dothideomycetidae</taxon>
        <taxon>Mycosphaerellales</taxon>
        <taxon>Teratosphaeriaceae</taxon>
        <taxon>Neohortaea</taxon>
    </lineage>
</organism>
<dbReference type="InterPro" id="IPR012675">
    <property type="entry name" value="Beta-grasp_dom_sf"/>
</dbReference>
<dbReference type="OrthoDB" id="5238236at2759"/>
<keyword evidence="1" id="KW-0001">2Fe-2S</keyword>
<dbReference type="Proteomes" id="UP000799767">
    <property type="component" value="Unassembled WGS sequence"/>
</dbReference>
<evidence type="ECO:0000259" key="3">
    <source>
        <dbReference type="PROSITE" id="PS51085"/>
    </source>
</evidence>
<feature type="domain" description="2Fe-2S ferredoxin-type" evidence="3">
    <location>
        <begin position="45"/>
        <end position="125"/>
    </location>
</feature>
<dbReference type="GeneID" id="54478357"/>
<evidence type="ECO:0000313" key="5">
    <source>
        <dbReference type="Proteomes" id="UP000799767"/>
    </source>
</evidence>
<evidence type="ECO:0000256" key="2">
    <source>
        <dbReference type="ARBA" id="ARBA00023014"/>
    </source>
</evidence>
<dbReference type="PROSITE" id="PS51085">
    <property type="entry name" value="2FE2S_FER_2"/>
    <property type="match status" value="1"/>
</dbReference>
<dbReference type="PROSITE" id="PS00197">
    <property type="entry name" value="2FE2S_FER_1"/>
    <property type="match status" value="1"/>
</dbReference>
<gene>
    <name evidence="4" type="ORF">BDY17DRAFT_325410</name>
</gene>
<dbReference type="InterPro" id="IPR036010">
    <property type="entry name" value="2Fe-2S_ferredoxin-like_sf"/>
</dbReference>